<feature type="coiled-coil region" evidence="1">
    <location>
        <begin position="15"/>
        <end position="89"/>
    </location>
</feature>
<proteinExistence type="predicted"/>
<organism evidence="4 5">
    <name type="scientific">Novosphingobium pituita</name>
    <dbReference type="NCBI Taxonomy" id="3056842"/>
    <lineage>
        <taxon>Bacteria</taxon>
        <taxon>Pseudomonadati</taxon>
        <taxon>Pseudomonadota</taxon>
        <taxon>Alphaproteobacteria</taxon>
        <taxon>Sphingomonadales</taxon>
        <taxon>Sphingomonadaceae</taxon>
        <taxon>Novosphingobium</taxon>
    </lineage>
</organism>
<keyword evidence="1" id="KW-0175">Coiled coil</keyword>
<evidence type="ECO:0000313" key="5">
    <source>
        <dbReference type="Proteomes" id="UP001187221"/>
    </source>
</evidence>
<feature type="domain" description="Transposase TnpC homeodomain" evidence="3">
    <location>
        <begin position="52"/>
        <end position="108"/>
    </location>
</feature>
<comment type="caution">
    <text evidence="4">The sequence shown here is derived from an EMBL/GenBank/DDBJ whole genome shotgun (WGS) entry which is preliminary data.</text>
</comment>
<dbReference type="Pfam" id="PF13007">
    <property type="entry name" value="LZ_Tnp_IS66"/>
    <property type="match status" value="1"/>
</dbReference>
<gene>
    <name evidence="4" type="ORF">NUTIK01_34200</name>
</gene>
<reference evidence="4 5" key="1">
    <citation type="submission" date="2023-06" db="EMBL/GenBank/DDBJ databases">
        <title>Draft genome sequence of Novosphingobium sp. strain IK01.</title>
        <authorList>
            <person name="Hatamoto M."/>
            <person name="Ikarashi T."/>
            <person name="Yamaguchi T."/>
        </authorList>
    </citation>
    <scope>NUCLEOTIDE SEQUENCE [LARGE SCALE GENOMIC DNA]</scope>
    <source>
        <strain evidence="4 5">IK01</strain>
    </source>
</reference>
<evidence type="ECO:0000313" key="4">
    <source>
        <dbReference type="EMBL" id="GMM62642.1"/>
    </source>
</evidence>
<evidence type="ECO:0000256" key="2">
    <source>
        <dbReference type="SAM" id="MobiDB-lite"/>
    </source>
</evidence>
<feature type="compositionally biased region" description="Low complexity" evidence="2">
    <location>
        <begin position="119"/>
        <end position="133"/>
    </location>
</feature>
<feature type="compositionally biased region" description="Polar residues" evidence="2">
    <location>
        <begin position="107"/>
        <end position="118"/>
    </location>
</feature>
<dbReference type="InterPro" id="IPR024463">
    <property type="entry name" value="Transposase_TnpC_homeodom"/>
</dbReference>
<evidence type="ECO:0000256" key="1">
    <source>
        <dbReference type="SAM" id="Coils"/>
    </source>
</evidence>
<dbReference type="EMBL" id="BTFW01000004">
    <property type="protein sequence ID" value="GMM62642.1"/>
    <property type="molecule type" value="Genomic_DNA"/>
</dbReference>
<sequence>MPVVDTVASTLPDDVEALKALLSAALERADEAEARLANAMVRESATEAMIAHLKLQIARLRREQYGASAERSRRLLDQLELQLEDLEADACEDDLAAEEPTLLPSRASDQAASRSPNISRVSALSSPRRVRARSAGARACRSWART</sequence>
<name>A0ABQ6PBL5_9SPHN</name>
<keyword evidence="5" id="KW-1185">Reference proteome</keyword>
<accession>A0ABQ6PBL5</accession>
<dbReference type="RefSeq" id="WP_317976305.1">
    <property type="nucleotide sequence ID" value="NZ_BTFW01000004.1"/>
</dbReference>
<dbReference type="Proteomes" id="UP001187221">
    <property type="component" value="Unassembled WGS sequence"/>
</dbReference>
<evidence type="ECO:0000259" key="3">
    <source>
        <dbReference type="Pfam" id="PF13007"/>
    </source>
</evidence>
<feature type="region of interest" description="Disordered" evidence="2">
    <location>
        <begin position="94"/>
        <end position="133"/>
    </location>
</feature>
<protein>
    <recommendedName>
        <fullName evidence="3">Transposase TnpC homeodomain domain-containing protein</fullName>
    </recommendedName>
</protein>